<evidence type="ECO:0008006" key="5">
    <source>
        <dbReference type="Google" id="ProtNLM"/>
    </source>
</evidence>
<dbReference type="Pfam" id="PF13181">
    <property type="entry name" value="TPR_8"/>
    <property type="match status" value="3"/>
</dbReference>
<organism evidence="4">
    <name type="scientific">Proboscia inermis</name>
    <dbReference type="NCBI Taxonomy" id="420281"/>
    <lineage>
        <taxon>Eukaryota</taxon>
        <taxon>Sar</taxon>
        <taxon>Stramenopiles</taxon>
        <taxon>Ochrophyta</taxon>
        <taxon>Bacillariophyta</taxon>
        <taxon>Coscinodiscophyceae</taxon>
        <taxon>Rhizosoleniophycidae</taxon>
        <taxon>Rhizosoleniales</taxon>
        <taxon>Rhizosoleniaceae</taxon>
        <taxon>Proboscia</taxon>
    </lineage>
</organism>
<dbReference type="PANTHER" id="PTHR45641:SF19">
    <property type="entry name" value="NEPHROCYSTIN-3"/>
    <property type="match status" value="1"/>
</dbReference>
<dbReference type="Pfam" id="PF13424">
    <property type="entry name" value="TPR_12"/>
    <property type="match status" value="3"/>
</dbReference>
<dbReference type="Gene3D" id="1.25.40.10">
    <property type="entry name" value="Tetratricopeptide repeat domain"/>
    <property type="match status" value="4"/>
</dbReference>
<reference evidence="4" key="1">
    <citation type="submission" date="2021-01" db="EMBL/GenBank/DDBJ databases">
        <authorList>
            <person name="Corre E."/>
            <person name="Pelletier E."/>
            <person name="Niang G."/>
            <person name="Scheremetjew M."/>
            <person name="Finn R."/>
            <person name="Kale V."/>
            <person name="Holt S."/>
            <person name="Cochrane G."/>
            <person name="Meng A."/>
            <person name="Brown T."/>
            <person name="Cohen L."/>
        </authorList>
    </citation>
    <scope>NUCLEOTIDE SEQUENCE</scope>
    <source>
        <strain evidence="4">CCAP1064/1</strain>
    </source>
</reference>
<gene>
    <name evidence="4" type="ORF">PINE0816_LOCUS10897</name>
</gene>
<feature type="repeat" description="TPR" evidence="3">
    <location>
        <begin position="404"/>
        <end position="437"/>
    </location>
</feature>
<accession>A0A7S0C7E7</accession>
<dbReference type="PROSITE" id="PS50005">
    <property type="entry name" value="TPR"/>
    <property type="match status" value="1"/>
</dbReference>
<sequence length="593" mass="67138">MTNDFEKANQFLTDSLRNRRTLFGAESLDVAESLCELGVNLESTNDIEGAIKCYSEAVSIRAAKVGKTDDDCVGELLSHLGCLYETNKNTEKALRCYNTALDILNATREKNDVEIPDIMERIANIYNTMDNKESAISLYTEVLRRYSNILGEDHLKIGSICSCLGALQTQRGDHAKAIDMMRESIRIRKLNLGHDDSLVADSIFSLARILLKTENNEQATICYLECLRIYRLQSDSEMVVADILQTLGDIFEESNFDQTLEYYNEAVKLYQEKNPNCPELQKVIRKAGNIHATHGNIDRAIEMFNLELQSMSETKDIETANAYLNIATMQEMKGDHVKAIEFYAISLSLYRSNMEHTNVLLQVLYRMGDISSKTHQYEAANEYFNEILSTCRSDGVEKHPKIFSDALYGMGEICSEQGHLHKAISFYEECLQSRESQHGRESLPFALVSYLIGNVYLKLHDFGKSMHHLAIALRIQKLHLEHISDEQDHVDVSNSLYKIGIVMKSVGDVAKAEMSFKSCMEVRKSKLGDSHEEVAKVLNQLGLVASKMKLYTIAVNYWEHAIQIYQDPANDLADDHPTIQTITTNIATAQRFL</sequence>
<dbReference type="Pfam" id="PF14938">
    <property type="entry name" value="SNAP"/>
    <property type="match status" value="1"/>
</dbReference>
<dbReference type="SUPFAM" id="SSF48452">
    <property type="entry name" value="TPR-like"/>
    <property type="match status" value="4"/>
</dbReference>
<proteinExistence type="predicted"/>
<dbReference type="InterPro" id="IPR011990">
    <property type="entry name" value="TPR-like_helical_dom_sf"/>
</dbReference>
<protein>
    <recommendedName>
        <fullName evidence="5">MalT-like TPR region domain-containing protein</fullName>
    </recommendedName>
</protein>
<dbReference type="InterPro" id="IPR019734">
    <property type="entry name" value="TPR_rpt"/>
</dbReference>
<dbReference type="EMBL" id="HBEL01023287">
    <property type="protein sequence ID" value="CAD8414763.1"/>
    <property type="molecule type" value="Transcribed_RNA"/>
</dbReference>
<evidence type="ECO:0000256" key="3">
    <source>
        <dbReference type="PROSITE-ProRule" id="PRU00339"/>
    </source>
</evidence>
<name>A0A7S0C7E7_9STRA</name>
<dbReference type="AlphaFoldDB" id="A0A7S0C7E7"/>
<evidence type="ECO:0000313" key="4">
    <source>
        <dbReference type="EMBL" id="CAD8414763.1"/>
    </source>
</evidence>
<dbReference type="SMART" id="SM00028">
    <property type="entry name" value="TPR"/>
    <property type="match status" value="12"/>
</dbReference>
<keyword evidence="1" id="KW-0677">Repeat</keyword>
<evidence type="ECO:0000256" key="2">
    <source>
        <dbReference type="ARBA" id="ARBA00022803"/>
    </source>
</evidence>
<keyword evidence="2 3" id="KW-0802">TPR repeat</keyword>
<evidence type="ECO:0000256" key="1">
    <source>
        <dbReference type="ARBA" id="ARBA00022737"/>
    </source>
</evidence>
<dbReference type="PANTHER" id="PTHR45641">
    <property type="entry name" value="TETRATRICOPEPTIDE REPEAT PROTEIN (AFU_ORTHOLOGUE AFUA_6G03870)"/>
    <property type="match status" value="1"/>
</dbReference>